<dbReference type="PANTHER" id="PTHR44196">
    <property type="entry name" value="DEHYDROGENASE/REDUCTASE SDR FAMILY MEMBER 7B"/>
    <property type="match status" value="1"/>
</dbReference>
<dbReference type="InterPro" id="IPR036291">
    <property type="entry name" value="NAD(P)-bd_dom_sf"/>
</dbReference>
<dbReference type="PRINTS" id="PR00080">
    <property type="entry name" value="SDRFAMILY"/>
</dbReference>
<keyword evidence="5" id="KW-1185">Reference proteome</keyword>
<sequence>MTSLKGKTVLLTGASRGLGVYIARTLAKEKATVVSVSRSKSGLDQTSDEIKIVGGKGISIPFDITNVTEFSTLVHQINKLVGPVDILINNAAIIISRTFVDYSLEEIQSVVTTNLLAPMELTRLLLPSMLERGTGHIVNIASLGGKKGVAYNSIYSASKAGLIMWSDAVREELAGTGVNLSTICPGYVSRAGMTVDSDLTIPKFAGISIPTDVANAVIKAIKQNQAEVIVNGGLLNESMTKLLLAIGQIYPPFVNTIYRLIGIEKVNSRRRENLDIGINLGYAEIPRK</sequence>
<dbReference type="KEGG" id="ned:HUN01_33420"/>
<dbReference type="AlphaFoldDB" id="A0A7D7LHZ2"/>
<evidence type="ECO:0000313" key="4">
    <source>
        <dbReference type="EMBL" id="QMS92250.1"/>
    </source>
</evidence>
<name>A0A7D7LHZ2_9NOSO</name>
<proteinExistence type="inferred from homology"/>
<dbReference type="Pfam" id="PF00106">
    <property type="entry name" value="adh_short"/>
    <property type="match status" value="1"/>
</dbReference>
<evidence type="ECO:0000313" key="5">
    <source>
        <dbReference type="Proteomes" id="UP000514713"/>
    </source>
</evidence>
<evidence type="ECO:0000256" key="2">
    <source>
        <dbReference type="ARBA" id="ARBA00023002"/>
    </source>
</evidence>
<dbReference type="InterPro" id="IPR002347">
    <property type="entry name" value="SDR_fam"/>
</dbReference>
<dbReference type="PROSITE" id="PS00061">
    <property type="entry name" value="ADH_SHORT"/>
    <property type="match status" value="1"/>
</dbReference>
<dbReference type="RefSeq" id="WP_181929755.1">
    <property type="nucleotide sequence ID" value="NZ_CP054698.1"/>
</dbReference>
<dbReference type="SUPFAM" id="SSF51735">
    <property type="entry name" value="NAD(P)-binding Rossmann-fold domains"/>
    <property type="match status" value="1"/>
</dbReference>
<evidence type="ECO:0000256" key="1">
    <source>
        <dbReference type="ARBA" id="ARBA00006484"/>
    </source>
</evidence>
<organism evidence="4 5">
    <name type="scientific">Nostoc edaphicum CCNP1411</name>
    <dbReference type="NCBI Taxonomy" id="1472755"/>
    <lineage>
        <taxon>Bacteria</taxon>
        <taxon>Bacillati</taxon>
        <taxon>Cyanobacteriota</taxon>
        <taxon>Cyanophyceae</taxon>
        <taxon>Nostocales</taxon>
        <taxon>Nostocaceae</taxon>
        <taxon>Nostoc</taxon>
    </lineage>
</organism>
<dbReference type="GO" id="GO:0016020">
    <property type="term" value="C:membrane"/>
    <property type="evidence" value="ECO:0007669"/>
    <property type="project" value="TreeGrafter"/>
</dbReference>
<gene>
    <name evidence="4" type="ORF">HUN01_33420</name>
</gene>
<protein>
    <submittedName>
        <fullName evidence="4">SDR family NAD(P)-dependent oxidoreductase</fullName>
    </submittedName>
</protein>
<dbReference type="PANTHER" id="PTHR44196:SF1">
    <property type="entry name" value="DEHYDROGENASE_REDUCTASE SDR FAMILY MEMBER 7B"/>
    <property type="match status" value="1"/>
</dbReference>
<dbReference type="Proteomes" id="UP000514713">
    <property type="component" value="Chromosome"/>
</dbReference>
<comment type="similarity">
    <text evidence="1 3">Belongs to the short-chain dehydrogenases/reductases (SDR) family.</text>
</comment>
<dbReference type="PRINTS" id="PR00081">
    <property type="entry name" value="GDHRDH"/>
</dbReference>
<evidence type="ECO:0000256" key="3">
    <source>
        <dbReference type="RuleBase" id="RU000363"/>
    </source>
</evidence>
<dbReference type="EMBL" id="CP054698">
    <property type="protein sequence ID" value="QMS92250.1"/>
    <property type="molecule type" value="Genomic_DNA"/>
</dbReference>
<dbReference type="InterPro" id="IPR020904">
    <property type="entry name" value="Sc_DH/Rdtase_CS"/>
</dbReference>
<accession>A0A7D7LHZ2</accession>
<keyword evidence="2" id="KW-0560">Oxidoreductase</keyword>
<reference evidence="5" key="1">
    <citation type="submission" date="2020-06" db="EMBL/GenBank/DDBJ databases">
        <title>Nostoc edaphicum CCNP1411 genome.</title>
        <authorList>
            <person name="Fidor A."/>
            <person name="Grabski M."/>
            <person name="Gawor J."/>
            <person name="Gromadka R."/>
            <person name="Wegrzyn G."/>
            <person name="Mazur-Marzec H."/>
        </authorList>
    </citation>
    <scope>NUCLEOTIDE SEQUENCE [LARGE SCALE GENOMIC DNA]</scope>
    <source>
        <strain evidence="5">CCNP1411</strain>
    </source>
</reference>
<dbReference type="Gene3D" id="3.40.50.720">
    <property type="entry name" value="NAD(P)-binding Rossmann-like Domain"/>
    <property type="match status" value="1"/>
</dbReference>
<dbReference type="GO" id="GO:0016491">
    <property type="term" value="F:oxidoreductase activity"/>
    <property type="evidence" value="ECO:0007669"/>
    <property type="project" value="UniProtKB-KW"/>
</dbReference>